<keyword evidence="2" id="KW-1003">Cell membrane</keyword>
<protein>
    <submittedName>
        <fullName evidence="7">Putative permease YjgP/YjgQ family</fullName>
    </submittedName>
</protein>
<feature type="transmembrane region" description="Helical" evidence="6">
    <location>
        <begin position="296"/>
        <end position="317"/>
    </location>
</feature>
<evidence type="ECO:0000256" key="1">
    <source>
        <dbReference type="ARBA" id="ARBA00004651"/>
    </source>
</evidence>
<organism evidence="7 8">
    <name type="scientific">Solimicrobium silvestre</name>
    <dbReference type="NCBI Taxonomy" id="2099400"/>
    <lineage>
        <taxon>Bacteria</taxon>
        <taxon>Pseudomonadati</taxon>
        <taxon>Pseudomonadota</taxon>
        <taxon>Betaproteobacteria</taxon>
        <taxon>Burkholderiales</taxon>
        <taxon>Oxalobacteraceae</taxon>
        <taxon>Solimicrobium</taxon>
    </lineage>
</organism>
<sequence length="379" mass="42475">MMNTLEKYFAREISRSVLFVLLAFVALLAFFDIVNEVKSVGIGGYTLANALYYVFLGIPGNVYEYMPLAALIGTIFVMAQFASRSEFTIMRVSGFSTFQAIKMLLKIGLAFVVVTFVFGELFAPYTFKMAERYKISVMPSSHKQDFQSGLWTKDLIRTGGLTGEVIGSRFLNVNIVDPSGKLIGIDFYDLDTQFRLIKKVTAATAEYQGGSVWRLSHAEETYFPLSLNDTEMTPVEVKELDHVDLISEITPAILLASSADNDTDRMSAYDLKLYSKHLVDNKQSAEKFEIAFWKKVIYPFAVLVMMALALPFAYLHFRSGGVSLKIFTGIMIGVGFYLLNNVFAHIGLLHTWPPFVTAVLPSLLFLAAAMMALWWVENN</sequence>
<gene>
    <name evidence="7" type="ORF">S2091_0447</name>
</gene>
<dbReference type="Pfam" id="PF03739">
    <property type="entry name" value="LptF_LptG"/>
    <property type="match status" value="1"/>
</dbReference>
<feature type="transmembrane region" description="Helical" evidence="6">
    <location>
        <begin position="103"/>
        <end position="123"/>
    </location>
</feature>
<feature type="transmembrane region" description="Helical" evidence="6">
    <location>
        <begin position="323"/>
        <end position="343"/>
    </location>
</feature>
<name>A0A2S9H5J6_9BURK</name>
<proteinExistence type="predicted"/>
<feature type="transmembrane region" description="Helical" evidence="6">
    <location>
        <begin position="355"/>
        <end position="376"/>
    </location>
</feature>
<keyword evidence="4 6" id="KW-1133">Transmembrane helix</keyword>
<dbReference type="GO" id="GO:0055085">
    <property type="term" value="P:transmembrane transport"/>
    <property type="evidence" value="ECO:0007669"/>
    <property type="project" value="InterPro"/>
</dbReference>
<dbReference type="PANTHER" id="PTHR33529:SF2">
    <property type="entry name" value="LIPOPOLYSACCHARIDE EXPORT SYSTEM PERMEASE PROTEIN LPTG"/>
    <property type="match status" value="1"/>
</dbReference>
<comment type="subcellular location">
    <subcellularLocation>
        <location evidence="1">Cell membrane</location>
        <topology evidence="1">Multi-pass membrane protein</topology>
    </subcellularLocation>
</comment>
<evidence type="ECO:0000256" key="3">
    <source>
        <dbReference type="ARBA" id="ARBA00022692"/>
    </source>
</evidence>
<evidence type="ECO:0000256" key="6">
    <source>
        <dbReference type="SAM" id="Phobius"/>
    </source>
</evidence>
<feature type="transmembrane region" description="Helical" evidence="6">
    <location>
        <begin position="12"/>
        <end position="34"/>
    </location>
</feature>
<dbReference type="AlphaFoldDB" id="A0A2S9H5J6"/>
<evidence type="ECO:0000256" key="2">
    <source>
        <dbReference type="ARBA" id="ARBA00022475"/>
    </source>
</evidence>
<dbReference type="GO" id="GO:0015920">
    <property type="term" value="P:lipopolysaccharide transport"/>
    <property type="evidence" value="ECO:0007669"/>
    <property type="project" value="TreeGrafter"/>
</dbReference>
<dbReference type="InterPro" id="IPR030923">
    <property type="entry name" value="LptG"/>
</dbReference>
<keyword evidence="5 6" id="KW-0472">Membrane</keyword>
<dbReference type="PANTHER" id="PTHR33529">
    <property type="entry name" value="SLR0882 PROTEIN-RELATED"/>
    <property type="match status" value="1"/>
</dbReference>
<evidence type="ECO:0000313" key="7">
    <source>
        <dbReference type="EMBL" id="PRC95252.1"/>
    </source>
</evidence>
<dbReference type="Proteomes" id="UP000237839">
    <property type="component" value="Unassembled WGS sequence"/>
</dbReference>
<keyword evidence="3 6" id="KW-0812">Transmembrane</keyword>
<evidence type="ECO:0000256" key="5">
    <source>
        <dbReference type="ARBA" id="ARBA00023136"/>
    </source>
</evidence>
<dbReference type="NCBIfam" id="TIGR04408">
    <property type="entry name" value="LptG_lptG"/>
    <property type="match status" value="1"/>
</dbReference>
<evidence type="ECO:0000256" key="4">
    <source>
        <dbReference type="ARBA" id="ARBA00022989"/>
    </source>
</evidence>
<comment type="caution">
    <text evidence="7">The sequence shown here is derived from an EMBL/GenBank/DDBJ whole genome shotgun (WGS) entry which is preliminary data.</text>
</comment>
<reference evidence="7 8" key="1">
    <citation type="submission" date="2018-02" db="EMBL/GenBank/DDBJ databases">
        <title>Solimicrobium silvestre gen. nov., sp. nov., isolated from alpine forest soil.</title>
        <authorList>
            <person name="Margesin R."/>
            <person name="Albuquerque L."/>
            <person name="Zhang D.-C."/>
            <person name="Froufe H.J.C."/>
            <person name="Severino R."/>
            <person name="Roxo I."/>
            <person name="Egas C."/>
            <person name="Da Costa M.S."/>
        </authorList>
    </citation>
    <scope>NUCLEOTIDE SEQUENCE [LARGE SCALE GENOMIC DNA]</scope>
    <source>
        <strain evidence="7 8">S20-91</strain>
    </source>
</reference>
<keyword evidence="8" id="KW-1185">Reference proteome</keyword>
<dbReference type="GO" id="GO:0043190">
    <property type="term" value="C:ATP-binding cassette (ABC) transporter complex"/>
    <property type="evidence" value="ECO:0007669"/>
    <property type="project" value="InterPro"/>
</dbReference>
<accession>A0A2S9H5J6</accession>
<dbReference type="EMBL" id="PUGF01000001">
    <property type="protein sequence ID" value="PRC95252.1"/>
    <property type="molecule type" value="Genomic_DNA"/>
</dbReference>
<dbReference type="InterPro" id="IPR005495">
    <property type="entry name" value="LptG/LptF_permease"/>
</dbReference>
<feature type="transmembrane region" description="Helical" evidence="6">
    <location>
        <begin position="65"/>
        <end position="83"/>
    </location>
</feature>
<evidence type="ECO:0000313" key="8">
    <source>
        <dbReference type="Proteomes" id="UP000237839"/>
    </source>
</evidence>